<organism evidence="1 2">
    <name type="scientific">Pseudomonas spelaei</name>
    <dbReference type="NCBI Taxonomy" id="1055469"/>
    <lineage>
        <taxon>Bacteria</taxon>
        <taxon>Pseudomonadati</taxon>
        <taxon>Pseudomonadota</taxon>
        <taxon>Gammaproteobacteria</taxon>
        <taxon>Pseudomonadales</taxon>
        <taxon>Pseudomonadaceae</taxon>
        <taxon>Pseudomonas</taxon>
    </lineage>
</organism>
<evidence type="ECO:0000313" key="2">
    <source>
        <dbReference type="Proteomes" id="UP000438196"/>
    </source>
</evidence>
<comment type="caution">
    <text evidence="1">The sequence shown here is derived from an EMBL/GenBank/DDBJ whole genome shotgun (WGS) entry which is preliminary data.</text>
</comment>
<proteinExistence type="predicted"/>
<sequence length="64" mass="7293">MSNKPTNDEIARLAKITTNEVGTYKCHEQHRSDDSWLIVFGVEIPPELRGELSHHLTLLVPAKR</sequence>
<gene>
    <name evidence="1" type="ORF">GNF76_27160</name>
</gene>
<name>A0A6I3WCN9_9PSED</name>
<dbReference type="AlphaFoldDB" id="A0A6I3WCN9"/>
<accession>A0A6I3WCN9</accession>
<evidence type="ECO:0000313" key="1">
    <source>
        <dbReference type="EMBL" id="MUF08027.1"/>
    </source>
</evidence>
<protein>
    <submittedName>
        <fullName evidence="1">Uncharacterized protein</fullName>
    </submittedName>
</protein>
<keyword evidence="2" id="KW-1185">Reference proteome</keyword>
<dbReference type="Proteomes" id="UP000438196">
    <property type="component" value="Unassembled WGS sequence"/>
</dbReference>
<dbReference type="OrthoDB" id="6924005at2"/>
<reference evidence="1 2" key="1">
    <citation type="submission" date="2019-11" db="EMBL/GenBank/DDBJ databases">
        <title>Pseudomonas karstica sp. nov. and Pseudomonas spelaei sp. nov. from karst caves.</title>
        <authorList>
            <person name="Zeman M."/>
        </authorList>
    </citation>
    <scope>NUCLEOTIDE SEQUENCE [LARGE SCALE GENOMIC DNA]</scope>
    <source>
        <strain evidence="1 2">CCM 7893</strain>
    </source>
</reference>
<dbReference type="EMBL" id="WNNK01000037">
    <property type="protein sequence ID" value="MUF08027.1"/>
    <property type="molecule type" value="Genomic_DNA"/>
</dbReference>
<dbReference type="RefSeq" id="WP_155586146.1">
    <property type="nucleotide sequence ID" value="NZ_JBHSTH010000022.1"/>
</dbReference>